<feature type="domain" description="NADPH-dependent FMN reductase-like" evidence="3">
    <location>
        <begin position="8"/>
        <end position="161"/>
    </location>
</feature>
<dbReference type="GO" id="GO:0016491">
    <property type="term" value="F:oxidoreductase activity"/>
    <property type="evidence" value="ECO:0007669"/>
    <property type="project" value="InterPro"/>
</dbReference>
<dbReference type="InterPro" id="IPR005025">
    <property type="entry name" value="FMN_Rdtase-like_dom"/>
</dbReference>
<accession>A0A4Q8CZ25</accession>
<sequence>MTDQQLDLITLAGSTRKASVNKKLARLARDRARHAGASVEFLDLADYPLPLYDGDLEDREGIPAAAQELKARLRQCDGFLIASPEYNSSLSPVLKNALDWISRRKDADEPPLAAYRGKVAALVAASPGGLGGLRGLVPLRMMLGNIGVHVIPDQFALAGAFDAFNDADELADPKQAEQLSTVVEAWVATAARLKQHG</sequence>
<organism evidence="4 5">
    <name type="scientific">Spiribacter vilamensis</name>
    <dbReference type="NCBI Taxonomy" id="531306"/>
    <lineage>
        <taxon>Bacteria</taxon>
        <taxon>Pseudomonadati</taxon>
        <taxon>Pseudomonadota</taxon>
        <taxon>Gammaproteobacteria</taxon>
        <taxon>Chromatiales</taxon>
        <taxon>Ectothiorhodospiraceae</taxon>
        <taxon>Spiribacter</taxon>
    </lineage>
</organism>
<keyword evidence="5" id="KW-1185">Reference proteome</keyword>
<dbReference type="SUPFAM" id="SSF52218">
    <property type="entry name" value="Flavoproteins"/>
    <property type="match status" value="1"/>
</dbReference>
<evidence type="ECO:0000256" key="2">
    <source>
        <dbReference type="ARBA" id="ARBA00022643"/>
    </source>
</evidence>
<gene>
    <name evidence="4" type="ORF">EV698_0455</name>
</gene>
<dbReference type="PANTHER" id="PTHR30543">
    <property type="entry name" value="CHROMATE REDUCTASE"/>
    <property type="match status" value="1"/>
</dbReference>
<evidence type="ECO:0000259" key="3">
    <source>
        <dbReference type="Pfam" id="PF03358"/>
    </source>
</evidence>
<dbReference type="PANTHER" id="PTHR30543:SF21">
    <property type="entry name" value="NAD(P)H-DEPENDENT FMN REDUCTASE LOT6"/>
    <property type="match status" value="1"/>
</dbReference>
<protein>
    <submittedName>
        <fullName evidence="4">NAD(P)H-dependent FMN reductase</fullName>
    </submittedName>
</protein>
<dbReference type="AlphaFoldDB" id="A0A4Q8CZ25"/>
<proteinExistence type="predicted"/>
<dbReference type="Pfam" id="PF03358">
    <property type="entry name" value="FMN_red"/>
    <property type="match status" value="1"/>
</dbReference>
<dbReference type="EMBL" id="SHLI01000001">
    <property type="protein sequence ID" value="RZU98212.1"/>
    <property type="molecule type" value="Genomic_DNA"/>
</dbReference>
<dbReference type="Proteomes" id="UP000292298">
    <property type="component" value="Unassembled WGS sequence"/>
</dbReference>
<comment type="caution">
    <text evidence="4">The sequence shown here is derived from an EMBL/GenBank/DDBJ whole genome shotgun (WGS) entry which is preliminary data.</text>
</comment>
<evidence type="ECO:0000256" key="1">
    <source>
        <dbReference type="ARBA" id="ARBA00001917"/>
    </source>
</evidence>
<name>A0A4Q8CZ25_9GAMM</name>
<keyword evidence="2" id="KW-0285">Flavoprotein</keyword>
<dbReference type="Gene3D" id="3.40.50.360">
    <property type="match status" value="1"/>
</dbReference>
<keyword evidence="2" id="KW-0288">FMN</keyword>
<reference evidence="4 5" key="1">
    <citation type="submission" date="2019-02" db="EMBL/GenBank/DDBJ databases">
        <title>Genomic Encyclopedia of Type Strains, Phase IV (KMG-IV): sequencing the most valuable type-strain genomes for metagenomic binning, comparative biology and taxonomic classification.</title>
        <authorList>
            <person name="Goeker M."/>
        </authorList>
    </citation>
    <scope>NUCLEOTIDE SEQUENCE [LARGE SCALE GENOMIC DNA]</scope>
    <source>
        <strain evidence="4 5">DSM 21056</strain>
    </source>
</reference>
<dbReference type="OrthoDB" id="9812295at2"/>
<dbReference type="RefSeq" id="WP_130502552.1">
    <property type="nucleotide sequence ID" value="NZ_SHLI01000001.1"/>
</dbReference>
<dbReference type="InterPro" id="IPR029039">
    <property type="entry name" value="Flavoprotein-like_sf"/>
</dbReference>
<dbReference type="GO" id="GO:0010181">
    <property type="term" value="F:FMN binding"/>
    <property type="evidence" value="ECO:0007669"/>
    <property type="project" value="TreeGrafter"/>
</dbReference>
<evidence type="ECO:0000313" key="5">
    <source>
        <dbReference type="Proteomes" id="UP000292298"/>
    </source>
</evidence>
<dbReference type="InterPro" id="IPR050712">
    <property type="entry name" value="NAD(P)H-dep_reductase"/>
</dbReference>
<evidence type="ECO:0000313" key="4">
    <source>
        <dbReference type="EMBL" id="RZU98212.1"/>
    </source>
</evidence>
<comment type="cofactor">
    <cofactor evidence="1">
        <name>FMN</name>
        <dbReference type="ChEBI" id="CHEBI:58210"/>
    </cofactor>
</comment>
<dbReference type="GO" id="GO:0005829">
    <property type="term" value="C:cytosol"/>
    <property type="evidence" value="ECO:0007669"/>
    <property type="project" value="TreeGrafter"/>
</dbReference>